<organism evidence="6 7">
    <name type="scientific">Paenibacillus athensensis</name>
    <dbReference type="NCBI Taxonomy" id="1967502"/>
    <lineage>
        <taxon>Bacteria</taxon>
        <taxon>Bacillati</taxon>
        <taxon>Bacillota</taxon>
        <taxon>Bacilli</taxon>
        <taxon>Bacillales</taxon>
        <taxon>Paenibacillaceae</taxon>
        <taxon>Paenibacillus</taxon>
    </lineage>
</organism>
<dbReference type="EMBL" id="MYFO01000009">
    <property type="protein sequence ID" value="TFE88669.1"/>
    <property type="molecule type" value="Genomic_DNA"/>
</dbReference>
<evidence type="ECO:0000313" key="6">
    <source>
        <dbReference type="EMBL" id="TFE88669.1"/>
    </source>
</evidence>
<keyword evidence="3" id="KW-1133">Transmembrane helix</keyword>
<name>A0A4Y8Q3T4_9BACL</name>
<dbReference type="SUPFAM" id="SSF53448">
    <property type="entry name" value="Nucleotide-diphospho-sugar transferases"/>
    <property type="match status" value="1"/>
</dbReference>
<dbReference type="Gene3D" id="3.90.550.10">
    <property type="entry name" value="Spore Coat Polysaccharide Biosynthesis Protein SpsA, Chain A"/>
    <property type="match status" value="1"/>
</dbReference>
<evidence type="ECO:0000313" key="7">
    <source>
        <dbReference type="Proteomes" id="UP000298246"/>
    </source>
</evidence>
<accession>A0A4Y8Q3T4</accession>
<feature type="domain" description="Galactosyltransferase C-terminal" evidence="5">
    <location>
        <begin position="285"/>
        <end position="335"/>
    </location>
</feature>
<keyword evidence="7" id="KW-1185">Reference proteome</keyword>
<feature type="compositionally biased region" description="Basic and acidic residues" evidence="2">
    <location>
        <begin position="43"/>
        <end position="55"/>
    </location>
</feature>
<keyword evidence="3" id="KW-0812">Transmembrane</keyword>
<evidence type="ECO:0000259" key="4">
    <source>
        <dbReference type="Pfam" id="PF00535"/>
    </source>
</evidence>
<proteinExistence type="predicted"/>
<evidence type="ECO:0000256" key="3">
    <source>
        <dbReference type="SAM" id="Phobius"/>
    </source>
</evidence>
<keyword evidence="3" id="KW-0472">Membrane</keyword>
<dbReference type="Proteomes" id="UP000298246">
    <property type="component" value="Unassembled WGS sequence"/>
</dbReference>
<dbReference type="PANTHER" id="PTHR43685:SF3">
    <property type="entry name" value="SLR2126 PROTEIN"/>
    <property type="match status" value="1"/>
</dbReference>
<evidence type="ECO:0000256" key="1">
    <source>
        <dbReference type="ARBA" id="ARBA00022679"/>
    </source>
</evidence>
<dbReference type="OrthoDB" id="9812302at2"/>
<comment type="caution">
    <text evidence="6">The sequence shown here is derived from an EMBL/GenBank/DDBJ whole genome shotgun (WGS) entry which is preliminary data.</text>
</comment>
<gene>
    <name evidence="6" type="ORF">B5M42_09490</name>
</gene>
<feature type="domain" description="Glycosyltransferase 2-like" evidence="4">
    <location>
        <begin position="123"/>
        <end position="248"/>
    </location>
</feature>
<dbReference type="InterPro" id="IPR027791">
    <property type="entry name" value="Galactosyl_T_C"/>
</dbReference>
<dbReference type="GO" id="GO:0016740">
    <property type="term" value="F:transferase activity"/>
    <property type="evidence" value="ECO:0007669"/>
    <property type="project" value="UniProtKB-KW"/>
</dbReference>
<dbReference type="AlphaFoldDB" id="A0A4Y8Q3T4"/>
<keyword evidence="1" id="KW-0808">Transferase</keyword>
<reference evidence="6 7" key="1">
    <citation type="submission" date="2017-03" db="EMBL/GenBank/DDBJ databases">
        <title>Isolation of Levoglucosan Utilizing Bacteria.</title>
        <authorList>
            <person name="Arya A.S."/>
        </authorList>
    </citation>
    <scope>NUCLEOTIDE SEQUENCE [LARGE SCALE GENOMIC DNA]</scope>
    <source>
        <strain evidence="6 7">MEC069</strain>
    </source>
</reference>
<sequence>MPAAFVHVRLRLHAPLDIRRFCFRQHRLPFYLLGVQFRIHDRRPQGSNAEPDRSRIAAAPAAARNRRTDHEIRHHGNDARFAAHTVGAARYVHPVHPAPLLARRSRKNRYPKQGGFRKLMKLSIVIPTKDKLSRLKLTLQALEAQMDANSEVVIVFDGCEPSMVEQFALIPFSFTPVTVVCARNVGRAAARNLGVKHASGDIIVFLDDDRVPADDFIRKHREGHRTPCVLLGGRQDSLVSEFEIEALFRHGKVSHTERILKEKLTDGELHKPMPIRLNSRFNWLLFYTGNVSLEKRHFEQAGGFDEQFQGWGHEDLDLGIRLSLIGVPFSRDNSITAYHLLHDSSFNIAERTKQSLKNLKYMMGKYKYSLVYWVLTLFYIKIRLVGMQINQSLIKEKKAGLSK</sequence>
<evidence type="ECO:0008006" key="8">
    <source>
        <dbReference type="Google" id="ProtNLM"/>
    </source>
</evidence>
<evidence type="ECO:0000259" key="5">
    <source>
        <dbReference type="Pfam" id="PF02709"/>
    </source>
</evidence>
<protein>
    <recommendedName>
        <fullName evidence="8">Glycosyltransferase</fullName>
    </recommendedName>
</protein>
<dbReference type="Pfam" id="PF02709">
    <property type="entry name" value="Glyco_transf_7C"/>
    <property type="match status" value="1"/>
</dbReference>
<evidence type="ECO:0000256" key="2">
    <source>
        <dbReference type="SAM" id="MobiDB-lite"/>
    </source>
</evidence>
<feature type="region of interest" description="Disordered" evidence="2">
    <location>
        <begin position="43"/>
        <end position="68"/>
    </location>
</feature>
<feature type="transmembrane region" description="Helical" evidence="3">
    <location>
        <begin position="370"/>
        <end position="389"/>
    </location>
</feature>
<dbReference type="Pfam" id="PF00535">
    <property type="entry name" value="Glycos_transf_2"/>
    <property type="match status" value="1"/>
</dbReference>
<dbReference type="PANTHER" id="PTHR43685">
    <property type="entry name" value="GLYCOSYLTRANSFERASE"/>
    <property type="match status" value="1"/>
</dbReference>
<dbReference type="InterPro" id="IPR001173">
    <property type="entry name" value="Glyco_trans_2-like"/>
</dbReference>
<dbReference type="InterPro" id="IPR050834">
    <property type="entry name" value="Glycosyltransf_2"/>
</dbReference>
<dbReference type="InterPro" id="IPR029044">
    <property type="entry name" value="Nucleotide-diphossugar_trans"/>
</dbReference>